<reference evidence="1" key="1">
    <citation type="submission" date="2024-05" db="EMBL/GenBank/DDBJ databases">
        <title>30 novel species of actinomycetes from the DSMZ collection.</title>
        <authorList>
            <person name="Nouioui I."/>
        </authorList>
    </citation>
    <scope>NUCLEOTIDE SEQUENCE</scope>
    <source>
        <strain evidence="1">DSM 41527</strain>
    </source>
</reference>
<name>A0ABU2TE09_9ACTN</name>
<evidence type="ECO:0000313" key="1">
    <source>
        <dbReference type="EMBL" id="MDT0459184.1"/>
    </source>
</evidence>
<protein>
    <submittedName>
        <fullName evidence="1">Transcriptional regulator</fullName>
    </submittedName>
</protein>
<comment type="caution">
    <text evidence="1">The sequence shown here is derived from an EMBL/GenBank/DDBJ whole genome shotgun (WGS) entry which is preliminary data.</text>
</comment>
<dbReference type="RefSeq" id="WP_311626234.1">
    <property type="nucleotide sequence ID" value="NZ_JAVRFE010000040.1"/>
</dbReference>
<keyword evidence="2" id="KW-1185">Reference proteome</keyword>
<evidence type="ECO:0000313" key="2">
    <source>
        <dbReference type="Proteomes" id="UP001180551"/>
    </source>
</evidence>
<gene>
    <name evidence="1" type="ORF">RM550_26285</name>
</gene>
<proteinExistence type="predicted"/>
<organism evidence="1 2">
    <name type="scientific">Streptomyces mooreae</name>
    <dbReference type="NCBI Taxonomy" id="3075523"/>
    <lineage>
        <taxon>Bacteria</taxon>
        <taxon>Bacillati</taxon>
        <taxon>Actinomycetota</taxon>
        <taxon>Actinomycetes</taxon>
        <taxon>Kitasatosporales</taxon>
        <taxon>Streptomycetaceae</taxon>
        <taxon>Streptomyces</taxon>
    </lineage>
</organism>
<dbReference type="Proteomes" id="UP001180551">
    <property type="component" value="Unassembled WGS sequence"/>
</dbReference>
<dbReference type="EMBL" id="JAVRFE010000040">
    <property type="protein sequence ID" value="MDT0459184.1"/>
    <property type="molecule type" value="Genomic_DNA"/>
</dbReference>
<accession>A0ABU2TE09</accession>
<sequence>MSPATDCNPKPENAPASAKRLAAQLASMLPDASVVQVRLQGPRTLWPHLGLVALDDRGHALRVPRAKSLPIARWIIRSFPHAEWGTQGHIFDIRTAKLHGREA</sequence>